<dbReference type="Proteomes" id="UP001443914">
    <property type="component" value="Unassembled WGS sequence"/>
</dbReference>
<comment type="caution">
    <text evidence="2">The sequence shown here is derived from an EMBL/GenBank/DDBJ whole genome shotgun (WGS) entry which is preliminary data.</text>
</comment>
<evidence type="ECO:0000313" key="2">
    <source>
        <dbReference type="EMBL" id="KAK9725890.1"/>
    </source>
</evidence>
<accession>A0AAW1KTB0</accession>
<sequence length="335" mass="37496">MGGRKKRNDTTTSLRSSSLRRDSVSTTTKTTQHVTVGCMSGIFHFVSKYHTNRKFLTSGKKHERKTTTSPKKLENATCQSENNRILSSEVTLEIPRSPTIPAGLRRQSSSDFPRKMSRETRLNIIPATSPAPETMAAEKKRKLLGALEKCDEDLQALKRIIEAVRGVQTPPATPPPCGGGGGKRKGGEEEGTESEEPSPVSVIEHHRMVARSPNMSCCIRIRQEESIEQKHEHQQIHHQGQQRDITRANAVFPVRNKATMVPTMAPTTSPWSSATRECVIQVCKAIECGHRQEVGMLVLVLEDLVFRDLLNEFINDLCCLHYHSDFEVGKRKMSF</sequence>
<feature type="region of interest" description="Disordered" evidence="1">
    <location>
        <begin position="165"/>
        <end position="201"/>
    </location>
</feature>
<dbReference type="PANTHER" id="PTHR37234:SF1">
    <property type="entry name" value="OS03G0319200 PROTEIN"/>
    <property type="match status" value="1"/>
</dbReference>
<dbReference type="AlphaFoldDB" id="A0AAW1KTB0"/>
<proteinExistence type="predicted"/>
<dbReference type="PANTHER" id="PTHR37234">
    <property type="entry name" value="OS03G0319200 PROTEIN"/>
    <property type="match status" value="1"/>
</dbReference>
<gene>
    <name evidence="2" type="ORF">RND81_05G175900</name>
</gene>
<reference evidence="2" key="1">
    <citation type="submission" date="2024-03" db="EMBL/GenBank/DDBJ databases">
        <title>WGS assembly of Saponaria officinalis var. Norfolk2.</title>
        <authorList>
            <person name="Jenkins J."/>
            <person name="Shu S."/>
            <person name="Grimwood J."/>
            <person name="Barry K."/>
            <person name="Goodstein D."/>
            <person name="Schmutz J."/>
            <person name="Leebens-Mack J."/>
            <person name="Osbourn A."/>
        </authorList>
    </citation>
    <scope>NUCLEOTIDE SEQUENCE [LARGE SCALE GENOMIC DNA]</scope>
    <source>
        <strain evidence="2">JIC</strain>
    </source>
</reference>
<organism evidence="2 3">
    <name type="scientific">Saponaria officinalis</name>
    <name type="common">Common soapwort</name>
    <name type="synonym">Lychnis saponaria</name>
    <dbReference type="NCBI Taxonomy" id="3572"/>
    <lineage>
        <taxon>Eukaryota</taxon>
        <taxon>Viridiplantae</taxon>
        <taxon>Streptophyta</taxon>
        <taxon>Embryophyta</taxon>
        <taxon>Tracheophyta</taxon>
        <taxon>Spermatophyta</taxon>
        <taxon>Magnoliopsida</taxon>
        <taxon>eudicotyledons</taxon>
        <taxon>Gunneridae</taxon>
        <taxon>Pentapetalae</taxon>
        <taxon>Caryophyllales</taxon>
        <taxon>Caryophyllaceae</taxon>
        <taxon>Caryophylleae</taxon>
        <taxon>Saponaria</taxon>
    </lineage>
</organism>
<protein>
    <submittedName>
        <fullName evidence="2">Uncharacterized protein</fullName>
    </submittedName>
</protein>
<dbReference type="EMBL" id="JBDFQZ010000005">
    <property type="protein sequence ID" value="KAK9725890.1"/>
    <property type="molecule type" value="Genomic_DNA"/>
</dbReference>
<evidence type="ECO:0000313" key="3">
    <source>
        <dbReference type="Proteomes" id="UP001443914"/>
    </source>
</evidence>
<evidence type="ECO:0000256" key="1">
    <source>
        <dbReference type="SAM" id="MobiDB-lite"/>
    </source>
</evidence>
<keyword evidence="3" id="KW-1185">Reference proteome</keyword>
<name>A0AAW1KTB0_SAPOF</name>
<feature type="region of interest" description="Disordered" evidence="1">
    <location>
        <begin position="1"/>
        <end position="29"/>
    </location>
</feature>